<proteinExistence type="predicted"/>
<comment type="caution">
    <text evidence="1">The sequence shown here is derived from an EMBL/GenBank/DDBJ whole genome shotgun (WGS) entry which is preliminary data.</text>
</comment>
<feature type="non-terminal residue" evidence="1">
    <location>
        <position position="1"/>
    </location>
</feature>
<gene>
    <name evidence="1" type="ORF">HaLaN_30895</name>
</gene>
<protein>
    <submittedName>
        <fullName evidence="1">Uncharacterized protein</fullName>
    </submittedName>
</protein>
<dbReference type="EMBL" id="BLLF01005944">
    <property type="protein sequence ID" value="GFH31783.1"/>
    <property type="molecule type" value="Genomic_DNA"/>
</dbReference>
<organism evidence="1 2">
    <name type="scientific">Haematococcus lacustris</name>
    <name type="common">Green alga</name>
    <name type="synonym">Haematococcus pluvialis</name>
    <dbReference type="NCBI Taxonomy" id="44745"/>
    <lineage>
        <taxon>Eukaryota</taxon>
        <taxon>Viridiplantae</taxon>
        <taxon>Chlorophyta</taxon>
        <taxon>core chlorophytes</taxon>
        <taxon>Chlorophyceae</taxon>
        <taxon>CS clade</taxon>
        <taxon>Chlamydomonadales</taxon>
        <taxon>Haematococcaceae</taxon>
        <taxon>Haematococcus</taxon>
    </lineage>
</organism>
<accession>A0A6A0AHQ6</accession>
<name>A0A6A0AHQ6_HAELA</name>
<evidence type="ECO:0000313" key="1">
    <source>
        <dbReference type="EMBL" id="GFH31783.1"/>
    </source>
</evidence>
<sequence length="106" mass="11978">SQGIAFCHDVFGTWGGCSWVELSSGFVFFINIMMNLHSPLTLRHEHKKLDLVDGRLVARYYAFRNSMWLDILGLLPSVYQFALIMCLYTDTTVSGDTGRAVTLLQV</sequence>
<dbReference type="Proteomes" id="UP000485058">
    <property type="component" value="Unassembled WGS sequence"/>
</dbReference>
<reference evidence="1 2" key="1">
    <citation type="submission" date="2020-02" db="EMBL/GenBank/DDBJ databases">
        <title>Draft genome sequence of Haematococcus lacustris strain NIES-144.</title>
        <authorList>
            <person name="Morimoto D."/>
            <person name="Nakagawa S."/>
            <person name="Yoshida T."/>
            <person name="Sawayama S."/>
        </authorList>
    </citation>
    <scope>NUCLEOTIDE SEQUENCE [LARGE SCALE GENOMIC DNA]</scope>
    <source>
        <strain evidence="1 2">NIES-144</strain>
    </source>
</reference>
<evidence type="ECO:0000313" key="2">
    <source>
        <dbReference type="Proteomes" id="UP000485058"/>
    </source>
</evidence>
<keyword evidence="2" id="KW-1185">Reference proteome</keyword>
<dbReference type="AlphaFoldDB" id="A0A6A0AHQ6"/>